<dbReference type="PANTHER" id="PTHR36968:SF13">
    <property type="entry name" value="HOMEOBOX-DDT DOMAIN PROTEIN RLT1"/>
    <property type="match status" value="1"/>
</dbReference>
<feature type="compositionally biased region" description="Acidic residues" evidence="5">
    <location>
        <begin position="150"/>
        <end position="162"/>
    </location>
</feature>
<dbReference type="PROSITE" id="PS50071">
    <property type="entry name" value="HOMEOBOX_2"/>
    <property type="match status" value="1"/>
</dbReference>
<accession>A0AAD8HXN9</accession>
<dbReference type="InterPro" id="IPR009057">
    <property type="entry name" value="Homeodomain-like_sf"/>
</dbReference>
<keyword evidence="2 3" id="KW-0238">DNA-binding</keyword>
<dbReference type="Pfam" id="PF00046">
    <property type="entry name" value="Homeodomain"/>
    <property type="match status" value="1"/>
</dbReference>
<dbReference type="GO" id="GO:0006357">
    <property type="term" value="P:regulation of transcription by RNA polymerase II"/>
    <property type="evidence" value="ECO:0007669"/>
    <property type="project" value="InterPro"/>
</dbReference>
<comment type="subcellular location">
    <subcellularLocation>
        <location evidence="1 2 3">Nucleus</location>
    </subcellularLocation>
</comment>
<keyword evidence="2 3" id="KW-0371">Homeobox</keyword>
<reference evidence="7" key="2">
    <citation type="submission" date="2023-05" db="EMBL/GenBank/DDBJ databases">
        <authorList>
            <person name="Schelkunov M.I."/>
        </authorList>
    </citation>
    <scope>NUCLEOTIDE SEQUENCE</scope>
    <source>
        <strain evidence="7">Hsosn_3</strain>
        <tissue evidence="7">Leaf</tissue>
    </source>
</reference>
<keyword evidence="2 3" id="KW-0539">Nucleus</keyword>
<sequence length="365" mass="41010">MIRSMANPLKEQLTGILMLRTTCHGEVQNDWMNRSITCIEVGLMDSSMDTDSETVMVINKSEAVDFDKPKRERHMKTSSQLDALEAAFTAAMYPSLAEMDELAARLGLLDSQVRMWFYHRRMKYKKEGSGKKSLTVSKKKRRMITYSSNDESESDSESDDDEIGRVSVSPGEFVEPSNATALTEHCGGSGTSSDGRICKRSKLKEIKLECTPPEEAQSPHSRSLIKSTCVESHFFAHSQRASEEIETSKKSLSNLEAELDDVQKKVQSAKKEVKGLKSKLEKDDLIASWRSEVTSLKAELAAIKVEKDSAAERFEKKIKAKNQEIEDLHQQLVTERARHKEEKDEAYSQFGNDVVALIGKFKAVS</sequence>
<dbReference type="PANTHER" id="PTHR36968">
    <property type="entry name" value="HOMEOBOX-DDT DOMAIN PROTEIN RLT2"/>
    <property type="match status" value="1"/>
</dbReference>
<keyword evidence="4" id="KW-0175">Coiled coil</keyword>
<feature type="region of interest" description="Disordered" evidence="5">
    <location>
        <begin position="129"/>
        <end position="196"/>
    </location>
</feature>
<dbReference type="GO" id="GO:0005634">
    <property type="term" value="C:nucleus"/>
    <property type="evidence" value="ECO:0007669"/>
    <property type="project" value="UniProtKB-SubCell"/>
</dbReference>
<dbReference type="InterPro" id="IPR044977">
    <property type="entry name" value="RLT1-3"/>
</dbReference>
<reference evidence="7" key="1">
    <citation type="submission" date="2023-02" db="EMBL/GenBank/DDBJ databases">
        <title>Genome of toxic invasive species Heracleum sosnowskyi carries increased number of genes despite the absence of recent whole-genome duplications.</title>
        <authorList>
            <person name="Schelkunov M."/>
            <person name="Shtratnikova V."/>
            <person name="Makarenko M."/>
            <person name="Klepikova A."/>
            <person name="Omelchenko D."/>
            <person name="Novikova G."/>
            <person name="Obukhova E."/>
            <person name="Bogdanov V."/>
            <person name="Penin A."/>
            <person name="Logacheva M."/>
        </authorList>
    </citation>
    <scope>NUCLEOTIDE SEQUENCE</scope>
    <source>
        <strain evidence="7">Hsosn_3</strain>
        <tissue evidence="7">Leaf</tissue>
    </source>
</reference>
<evidence type="ECO:0000256" key="5">
    <source>
        <dbReference type="SAM" id="MobiDB-lite"/>
    </source>
</evidence>
<organism evidence="7 8">
    <name type="scientific">Heracleum sosnowskyi</name>
    <dbReference type="NCBI Taxonomy" id="360622"/>
    <lineage>
        <taxon>Eukaryota</taxon>
        <taxon>Viridiplantae</taxon>
        <taxon>Streptophyta</taxon>
        <taxon>Embryophyta</taxon>
        <taxon>Tracheophyta</taxon>
        <taxon>Spermatophyta</taxon>
        <taxon>Magnoliopsida</taxon>
        <taxon>eudicotyledons</taxon>
        <taxon>Gunneridae</taxon>
        <taxon>Pentapetalae</taxon>
        <taxon>asterids</taxon>
        <taxon>campanulids</taxon>
        <taxon>Apiales</taxon>
        <taxon>Apiaceae</taxon>
        <taxon>Apioideae</taxon>
        <taxon>apioid superclade</taxon>
        <taxon>Tordylieae</taxon>
        <taxon>Tordyliinae</taxon>
        <taxon>Heracleum</taxon>
    </lineage>
</organism>
<feature type="domain" description="Homeobox" evidence="6">
    <location>
        <begin position="67"/>
        <end position="127"/>
    </location>
</feature>
<keyword evidence="8" id="KW-1185">Reference proteome</keyword>
<gene>
    <name evidence="7" type="ORF">POM88_031560</name>
</gene>
<evidence type="ECO:0000256" key="4">
    <source>
        <dbReference type="SAM" id="Coils"/>
    </source>
</evidence>
<dbReference type="CDD" id="cd00086">
    <property type="entry name" value="homeodomain"/>
    <property type="match status" value="1"/>
</dbReference>
<feature type="coiled-coil region" evidence="4">
    <location>
        <begin position="238"/>
        <end position="349"/>
    </location>
</feature>
<dbReference type="Proteomes" id="UP001237642">
    <property type="component" value="Unassembled WGS sequence"/>
</dbReference>
<dbReference type="EMBL" id="JAUIZM010000007">
    <property type="protein sequence ID" value="KAK1375367.1"/>
    <property type="molecule type" value="Genomic_DNA"/>
</dbReference>
<evidence type="ECO:0000256" key="3">
    <source>
        <dbReference type="RuleBase" id="RU000682"/>
    </source>
</evidence>
<comment type="caution">
    <text evidence="7">The sequence shown here is derived from an EMBL/GenBank/DDBJ whole genome shotgun (WGS) entry which is preliminary data.</text>
</comment>
<evidence type="ECO:0000256" key="2">
    <source>
        <dbReference type="PROSITE-ProRule" id="PRU00108"/>
    </source>
</evidence>
<dbReference type="InterPro" id="IPR001356">
    <property type="entry name" value="HD"/>
</dbReference>
<dbReference type="SUPFAM" id="SSF46689">
    <property type="entry name" value="Homeodomain-like"/>
    <property type="match status" value="1"/>
</dbReference>
<dbReference type="AlphaFoldDB" id="A0AAD8HXN9"/>
<feature type="DNA-binding region" description="Homeobox" evidence="2">
    <location>
        <begin position="69"/>
        <end position="128"/>
    </location>
</feature>
<protein>
    <submittedName>
        <fullName evidence="7">Homeobox domain-containing protein</fullName>
    </submittedName>
</protein>
<name>A0AAD8HXN9_9APIA</name>
<dbReference type="Gene3D" id="1.10.10.60">
    <property type="entry name" value="Homeodomain-like"/>
    <property type="match status" value="1"/>
</dbReference>
<evidence type="ECO:0000313" key="8">
    <source>
        <dbReference type="Proteomes" id="UP001237642"/>
    </source>
</evidence>
<evidence type="ECO:0000256" key="1">
    <source>
        <dbReference type="ARBA" id="ARBA00004123"/>
    </source>
</evidence>
<dbReference type="SMART" id="SM00389">
    <property type="entry name" value="HOX"/>
    <property type="match status" value="1"/>
</dbReference>
<dbReference type="GO" id="GO:0003677">
    <property type="term" value="F:DNA binding"/>
    <property type="evidence" value="ECO:0007669"/>
    <property type="project" value="UniProtKB-UniRule"/>
</dbReference>
<evidence type="ECO:0000313" key="7">
    <source>
        <dbReference type="EMBL" id="KAK1375367.1"/>
    </source>
</evidence>
<proteinExistence type="predicted"/>
<evidence type="ECO:0000259" key="6">
    <source>
        <dbReference type="PROSITE" id="PS50071"/>
    </source>
</evidence>